<dbReference type="GO" id="GO:0003677">
    <property type="term" value="F:DNA binding"/>
    <property type="evidence" value="ECO:0007669"/>
    <property type="project" value="UniProtKB-KW"/>
</dbReference>
<feature type="domain" description="HTH luxR-type" evidence="2">
    <location>
        <begin position="121"/>
        <end position="175"/>
    </location>
</feature>
<keyword evidence="4" id="KW-1185">Reference proteome</keyword>
<accession>A0A2T2XVI3</accession>
<organism evidence="3 4">
    <name type="scientific">Kluyvera genomosp. 2</name>
    <dbReference type="NCBI Taxonomy" id="2774054"/>
    <lineage>
        <taxon>Bacteria</taxon>
        <taxon>Pseudomonadati</taxon>
        <taxon>Pseudomonadota</taxon>
        <taxon>Gammaproteobacteria</taxon>
        <taxon>Enterobacterales</taxon>
        <taxon>Enterobacteriaceae</taxon>
        <taxon>Kluyvera</taxon>
    </lineage>
</organism>
<keyword evidence="1" id="KW-0238">DNA-binding</keyword>
<sequence>MLDNRDMANVYPLDNTCFLYGVTEVIKQIETRLYKPLQVVWREYTFIDLTHYTFRYLIENEEYWLDELKDKKIVFICDRHLAALANYWFINFNVFGIVYNDRDDHIVDELTYVINGRFMKKDIKYCNVTKKEMEILKQISQGLSPKIIARAKDCSVKTVYSHRKNISEKLNVMLI</sequence>
<dbReference type="EMBL" id="PYHO01000037">
    <property type="protein sequence ID" value="PSR44286.1"/>
    <property type="molecule type" value="Genomic_DNA"/>
</dbReference>
<dbReference type="AlphaFoldDB" id="A0A2T2XVI3"/>
<evidence type="ECO:0000256" key="1">
    <source>
        <dbReference type="ARBA" id="ARBA00023125"/>
    </source>
</evidence>
<dbReference type="SUPFAM" id="SSF46894">
    <property type="entry name" value="C-terminal effector domain of the bipartite response regulators"/>
    <property type="match status" value="1"/>
</dbReference>
<gene>
    <name evidence="3" type="ORF">C8256_24100</name>
</gene>
<dbReference type="GO" id="GO:0006355">
    <property type="term" value="P:regulation of DNA-templated transcription"/>
    <property type="evidence" value="ECO:0007669"/>
    <property type="project" value="InterPro"/>
</dbReference>
<name>A0A2T2XVI3_9ENTR</name>
<dbReference type="SMART" id="SM00421">
    <property type="entry name" value="HTH_LUXR"/>
    <property type="match status" value="1"/>
</dbReference>
<evidence type="ECO:0000313" key="3">
    <source>
        <dbReference type="EMBL" id="PSR44286.1"/>
    </source>
</evidence>
<dbReference type="Proteomes" id="UP000240892">
    <property type="component" value="Unassembled WGS sequence"/>
</dbReference>
<evidence type="ECO:0000259" key="2">
    <source>
        <dbReference type="PROSITE" id="PS50043"/>
    </source>
</evidence>
<dbReference type="CDD" id="cd06170">
    <property type="entry name" value="LuxR_C_like"/>
    <property type="match status" value="1"/>
</dbReference>
<reference evidence="3 4" key="1">
    <citation type="submission" date="2018-03" db="EMBL/GenBank/DDBJ databases">
        <title>First report of an OXA-48+CTX-M-M-producing Kluyvera ascorbata clone recovered from patients admitted in a University Hospital in Madrid, Spain.</title>
        <authorList>
            <person name="Hernandez-Garcia M."/>
            <person name="Leon-Sampedro R."/>
            <person name="Perez-Viso B."/>
            <person name="Morosini M.I."/>
            <person name="Lopez-Fresnena N."/>
            <person name="Coque T.M."/>
            <person name="Bonten M."/>
            <person name="Malhotra-Kumar S."/>
            <person name="Ruiz-Garbajosa P."/>
            <person name="Canton R."/>
        </authorList>
    </citation>
    <scope>NUCLEOTIDE SEQUENCE [LARGE SCALE GENOMIC DNA]</scope>
    <source>
        <strain evidence="3 4">KA2</strain>
    </source>
</reference>
<dbReference type="Pfam" id="PF00196">
    <property type="entry name" value="GerE"/>
    <property type="match status" value="1"/>
</dbReference>
<dbReference type="Gene3D" id="1.10.10.10">
    <property type="entry name" value="Winged helix-like DNA-binding domain superfamily/Winged helix DNA-binding domain"/>
    <property type="match status" value="1"/>
</dbReference>
<protein>
    <submittedName>
        <fullName evidence="3">Helix-turn-helix transcriptional regulator</fullName>
    </submittedName>
</protein>
<dbReference type="PRINTS" id="PR00038">
    <property type="entry name" value="HTHLUXR"/>
</dbReference>
<dbReference type="InterPro" id="IPR036388">
    <property type="entry name" value="WH-like_DNA-bd_sf"/>
</dbReference>
<comment type="caution">
    <text evidence="3">The sequence shown here is derived from an EMBL/GenBank/DDBJ whole genome shotgun (WGS) entry which is preliminary data.</text>
</comment>
<dbReference type="InterPro" id="IPR016032">
    <property type="entry name" value="Sig_transdc_resp-reg_C-effctor"/>
</dbReference>
<dbReference type="PROSITE" id="PS50043">
    <property type="entry name" value="HTH_LUXR_2"/>
    <property type="match status" value="1"/>
</dbReference>
<evidence type="ECO:0000313" key="4">
    <source>
        <dbReference type="Proteomes" id="UP000240892"/>
    </source>
</evidence>
<dbReference type="RefSeq" id="WP_106930878.1">
    <property type="nucleotide sequence ID" value="NZ_CABMMU010000037.1"/>
</dbReference>
<dbReference type="InterPro" id="IPR000792">
    <property type="entry name" value="Tscrpt_reg_LuxR_C"/>
</dbReference>
<proteinExistence type="predicted"/>